<name>A0A2Z4FI54_9DELT</name>
<sequence>MLHLAAPTDPGWFDRIEDDLHLVLVDHAHLEKRAASTALSMIFRYTGRPDLPMTLSPIVREEMRHFEQMLGILAERGIELIRLEAADYATTLVGKVRKQEPQRLLDRLIVAALIEARSAERFKILSERVKDAPLAAYYGQLFESEARHYTVYTDLARRYFGHDAVKTRLDELASAEVEALQSTTKQARLHSW</sequence>
<dbReference type="SUPFAM" id="SSF47240">
    <property type="entry name" value="Ferritin-like"/>
    <property type="match status" value="1"/>
</dbReference>
<dbReference type="CDD" id="cd07910">
    <property type="entry name" value="MiaE"/>
    <property type="match status" value="1"/>
</dbReference>
<dbReference type="KEGG" id="bsed:DN745_04380"/>
<dbReference type="InterPro" id="IPR012347">
    <property type="entry name" value="Ferritin-like"/>
</dbReference>
<proteinExistence type="predicted"/>
<dbReference type="OrthoDB" id="9802518at2"/>
<reference evidence="1 2" key="1">
    <citation type="submission" date="2018-06" db="EMBL/GenBank/DDBJ databases">
        <title>Lujinxingia sediminis gen. nov. sp. nov., a new facultative anaerobic member of the class Deltaproteobacteria, and proposal of Lujinxingaceae fam. nov.</title>
        <authorList>
            <person name="Guo L.-Y."/>
            <person name="Li C.-M."/>
            <person name="Wang S."/>
            <person name="Du Z.-J."/>
        </authorList>
    </citation>
    <scope>NUCLEOTIDE SEQUENCE [LARGE SCALE GENOMIC DNA]</scope>
    <source>
        <strain evidence="1 2">FA350</strain>
    </source>
</reference>
<dbReference type="GO" id="GO:0045301">
    <property type="term" value="F:tRNA 2-(methylsulfanyl)-N(6)-isopentenyladenosine(37) hydroxylase activity"/>
    <property type="evidence" value="ECO:0007669"/>
    <property type="project" value="InterPro"/>
</dbReference>
<keyword evidence="2" id="KW-1185">Reference proteome</keyword>
<organism evidence="1 2">
    <name type="scientific">Bradymonas sediminis</name>
    <dbReference type="NCBI Taxonomy" id="1548548"/>
    <lineage>
        <taxon>Bacteria</taxon>
        <taxon>Deltaproteobacteria</taxon>
        <taxon>Bradymonadales</taxon>
        <taxon>Bradymonadaceae</taxon>
        <taxon>Bradymonas</taxon>
    </lineage>
</organism>
<dbReference type="GO" id="GO:0006400">
    <property type="term" value="P:tRNA modification"/>
    <property type="evidence" value="ECO:0007669"/>
    <property type="project" value="InterPro"/>
</dbReference>
<dbReference type="PIRSF" id="PIRSF020736">
    <property type="entry name" value="MiaE"/>
    <property type="match status" value="1"/>
</dbReference>
<dbReference type="RefSeq" id="WP_111332510.1">
    <property type="nucleotide sequence ID" value="NZ_CP030032.1"/>
</dbReference>
<evidence type="ECO:0000313" key="1">
    <source>
        <dbReference type="EMBL" id="AWV88612.1"/>
    </source>
</evidence>
<dbReference type="InterPro" id="IPR010386">
    <property type="entry name" value="tRNA-Hydrxlase_MiaE"/>
</dbReference>
<dbReference type="InterPro" id="IPR009078">
    <property type="entry name" value="Ferritin-like_SF"/>
</dbReference>
<protein>
    <submittedName>
        <fullName evidence="1">tRNA-(Ms[2]io[6]A)-hydroxylase</fullName>
    </submittedName>
</protein>
<dbReference type="Gene3D" id="1.20.1260.10">
    <property type="match status" value="1"/>
</dbReference>
<dbReference type="Proteomes" id="UP000249799">
    <property type="component" value="Chromosome"/>
</dbReference>
<gene>
    <name evidence="1" type="ORF">DN745_04380</name>
</gene>
<accession>A0A2Z4FI54</accession>
<dbReference type="PANTHER" id="PTHR42637:SF1">
    <property type="entry name" value="TRNA 2-(METHYLSULFANYL)-N(6)-ISOPENTENYLADENOSINE(37) HYDROXYLASE"/>
    <property type="match status" value="1"/>
</dbReference>
<dbReference type="Pfam" id="PF06175">
    <property type="entry name" value="MiaE"/>
    <property type="match status" value="1"/>
</dbReference>
<evidence type="ECO:0000313" key="2">
    <source>
        <dbReference type="Proteomes" id="UP000249799"/>
    </source>
</evidence>
<dbReference type="AlphaFoldDB" id="A0A2Z4FI54"/>
<dbReference type="EMBL" id="CP030032">
    <property type="protein sequence ID" value="AWV88612.1"/>
    <property type="molecule type" value="Genomic_DNA"/>
</dbReference>
<dbReference type="PANTHER" id="PTHR42637">
    <property type="entry name" value="TRNA-(MS[2]IO[6]A)-HYDROXYLASE"/>
    <property type="match status" value="1"/>
</dbReference>